<proteinExistence type="inferred from homology"/>
<evidence type="ECO:0000259" key="6">
    <source>
        <dbReference type="Pfam" id="PF07980"/>
    </source>
</evidence>
<evidence type="ECO:0000313" key="9">
    <source>
        <dbReference type="Proteomes" id="UP001597511"/>
    </source>
</evidence>
<organism evidence="8 9">
    <name type="scientific">Terrimonas rubra</name>
    <dbReference type="NCBI Taxonomy" id="1035890"/>
    <lineage>
        <taxon>Bacteria</taxon>
        <taxon>Pseudomonadati</taxon>
        <taxon>Bacteroidota</taxon>
        <taxon>Chitinophagia</taxon>
        <taxon>Chitinophagales</taxon>
        <taxon>Chitinophagaceae</taxon>
        <taxon>Terrimonas</taxon>
    </lineage>
</organism>
<dbReference type="RefSeq" id="WP_386098647.1">
    <property type="nucleotide sequence ID" value="NZ_JBHUOZ010000003.1"/>
</dbReference>
<evidence type="ECO:0000313" key="8">
    <source>
        <dbReference type="EMBL" id="MFD2920391.1"/>
    </source>
</evidence>
<dbReference type="Pfam" id="PF14322">
    <property type="entry name" value="SusD-like_3"/>
    <property type="match status" value="1"/>
</dbReference>
<comment type="similarity">
    <text evidence="2">Belongs to the SusD family.</text>
</comment>
<comment type="subcellular location">
    <subcellularLocation>
        <location evidence="1">Cell outer membrane</location>
    </subcellularLocation>
</comment>
<keyword evidence="9" id="KW-1185">Reference proteome</keyword>
<protein>
    <submittedName>
        <fullName evidence="8">RagB/SusD family nutrient uptake outer membrane protein</fullName>
    </submittedName>
</protein>
<evidence type="ECO:0000259" key="7">
    <source>
        <dbReference type="Pfam" id="PF14322"/>
    </source>
</evidence>
<dbReference type="InterPro" id="IPR033985">
    <property type="entry name" value="SusD-like_N"/>
</dbReference>
<feature type="domain" description="RagB/SusD" evidence="6">
    <location>
        <begin position="325"/>
        <end position="459"/>
    </location>
</feature>
<evidence type="ECO:0000256" key="3">
    <source>
        <dbReference type="ARBA" id="ARBA00022729"/>
    </source>
</evidence>
<dbReference type="Pfam" id="PF07980">
    <property type="entry name" value="SusD_RagB"/>
    <property type="match status" value="1"/>
</dbReference>
<reference evidence="9" key="1">
    <citation type="journal article" date="2019" name="Int. J. Syst. Evol. Microbiol.">
        <title>The Global Catalogue of Microorganisms (GCM) 10K type strain sequencing project: providing services to taxonomists for standard genome sequencing and annotation.</title>
        <authorList>
            <consortium name="The Broad Institute Genomics Platform"/>
            <consortium name="The Broad Institute Genome Sequencing Center for Infectious Disease"/>
            <person name="Wu L."/>
            <person name="Ma J."/>
        </authorList>
    </citation>
    <scope>NUCLEOTIDE SEQUENCE [LARGE SCALE GENOMIC DNA]</scope>
    <source>
        <strain evidence="9">KCTC 23299</strain>
    </source>
</reference>
<dbReference type="EMBL" id="JBHUOZ010000003">
    <property type="protein sequence ID" value="MFD2920391.1"/>
    <property type="molecule type" value="Genomic_DNA"/>
</dbReference>
<dbReference type="PROSITE" id="PS51257">
    <property type="entry name" value="PROKAR_LIPOPROTEIN"/>
    <property type="match status" value="1"/>
</dbReference>
<gene>
    <name evidence="8" type="ORF">ACFS6H_11755</name>
</gene>
<feature type="domain" description="SusD-like N-terminal" evidence="7">
    <location>
        <begin position="102"/>
        <end position="228"/>
    </location>
</feature>
<dbReference type="CDD" id="cd08977">
    <property type="entry name" value="SusD"/>
    <property type="match status" value="1"/>
</dbReference>
<sequence>MKQLFYLNRYAGPMIIILLLGLSSCKKWVEPDRSPVLLESNKVFNNDLTATAAMTGVYAQSVFGPLWLANGGLSVYGGLLADDIINSTTNTNADPFAQNSLLANNNIVNINFWTPAYRNLYAVNSILEGLTRSTGLSATVKAQLTGEALLFRSLLLFYLVNLFGDIPLVTSTDYAVNAVLPRSRDTAVYTQITRDLLQAKELLPVNYPSAGKLRPNKYAARALLARVYVYRKQWPDAINEATAVIDSGQYNLVSNLNNVFVPASSEGIWLMARQNSNTAEGTAFIPASATIMPTYRLRDKLLQLFEPTDQRLANWTKRNTVAGTAYYYPYKYKERTNAVLTENIQVLRLAEQYLLRAEANIALNKPEAAAADINRIRRRAGLTDILPSGQLSMMNLLMQERRREFFCEWGQRWFDLKRTGTIDAVLIAEKPQWKPYAALLPIPQTDMDRNPHLKQNPGY</sequence>
<dbReference type="SUPFAM" id="SSF48452">
    <property type="entry name" value="TPR-like"/>
    <property type="match status" value="1"/>
</dbReference>
<evidence type="ECO:0000256" key="4">
    <source>
        <dbReference type="ARBA" id="ARBA00023136"/>
    </source>
</evidence>
<name>A0ABW6A801_9BACT</name>
<dbReference type="InterPro" id="IPR012944">
    <property type="entry name" value="SusD_RagB_dom"/>
</dbReference>
<keyword evidence="5" id="KW-0998">Cell outer membrane</keyword>
<keyword evidence="3" id="KW-0732">Signal</keyword>
<keyword evidence="4" id="KW-0472">Membrane</keyword>
<evidence type="ECO:0000256" key="5">
    <source>
        <dbReference type="ARBA" id="ARBA00023237"/>
    </source>
</evidence>
<dbReference type="Gene3D" id="1.25.40.390">
    <property type="match status" value="1"/>
</dbReference>
<dbReference type="InterPro" id="IPR011990">
    <property type="entry name" value="TPR-like_helical_dom_sf"/>
</dbReference>
<evidence type="ECO:0000256" key="1">
    <source>
        <dbReference type="ARBA" id="ARBA00004442"/>
    </source>
</evidence>
<comment type="caution">
    <text evidence="8">The sequence shown here is derived from an EMBL/GenBank/DDBJ whole genome shotgun (WGS) entry which is preliminary data.</text>
</comment>
<evidence type="ECO:0000256" key="2">
    <source>
        <dbReference type="ARBA" id="ARBA00006275"/>
    </source>
</evidence>
<accession>A0ABW6A801</accession>
<dbReference type="Proteomes" id="UP001597511">
    <property type="component" value="Unassembled WGS sequence"/>
</dbReference>